<keyword evidence="5 15" id="KW-1003">Cell membrane</keyword>
<evidence type="ECO:0000256" key="13">
    <source>
        <dbReference type="ARBA" id="ARBA00023310"/>
    </source>
</evidence>
<keyword evidence="9 15" id="KW-1278">Translocase</keyword>
<dbReference type="InterPro" id="IPR000194">
    <property type="entry name" value="ATPase_F1/V1/A1_a/bsu_nucl-bd"/>
</dbReference>
<feature type="binding site" evidence="15">
    <location>
        <begin position="169"/>
        <end position="176"/>
    </location>
    <ligand>
        <name>ATP</name>
        <dbReference type="ChEBI" id="CHEBI:30616"/>
    </ligand>
</feature>
<comment type="caution">
    <text evidence="19">The sequence shown here is derived from an EMBL/GenBank/DDBJ whole genome shotgun (WGS) entry which is preliminary data.</text>
</comment>
<sequence length="501" mass="54819">MKFKADEISSIIKERIENFDFNLEIEETGKIISVADGVAKVYGLKNAMAGEMVEFENGEKGMVLNLEESSVGIVVLGKALGLKEGSSVKRLKKLLKVPVGDALIGRVVNALGEPIDAKGVVEASEFRFVEEKAKGIMARKSVHEPLHTGIKAIDALVPIGRGQRELIIGDRQTGKTTVAIDTIISQKGKDVICIYVAIGQKQSTVAQVVKKLEEYGAMEYSIVVNAGASDPAALQYLAPYTGVTMGEYFRDNSRHALIVYDDLSKHAVAYREMSLILRRPPGREAYPGDVFYLHSRLLERASKLSDELGAGSLTALPIIETQAGDVSAYIPTNVISITDGQIFLETDLFNSGIRPAINVGLSVSRVGGAAQIKATKQVSGTLRLDLAQYRELQAFAQFASDLDEASRKQLERGQRMVEVLKQPPYSPLSAENQVVMIYAGTKGYLDDIAVSKIGEFETALYPFIEAKYPEIFEQIRTKKSLDKDLEEKLAKALSEFKANHI</sequence>
<evidence type="ECO:0000256" key="3">
    <source>
        <dbReference type="ARBA" id="ARBA00008936"/>
    </source>
</evidence>
<dbReference type="Pfam" id="PF02874">
    <property type="entry name" value="ATP-synt_ab_N"/>
    <property type="match status" value="1"/>
</dbReference>
<comment type="subcellular location">
    <subcellularLocation>
        <location evidence="15">Cell membrane</location>
        <topology evidence="15">Peripheral membrane protein</topology>
    </subcellularLocation>
    <subcellularLocation>
        <location evidence="2">Membrane</location>
    </subcellularLocation>
</comment>
<feature type="domain" description="ATPase F1/V1/A1 complex alpha/beta subunit N-terminal" evidence="18">
    <location>
        <begin position="26"/>
        <end position="91"/>
    </location>
</feature>
<evidence type="ECO:0000256" key="2">
    <source>
        <dbReference type="ARBA" id="ARBA00004370"/>
    </source>
</evidence>
<dbReference type="RefSeq" id="WP_147500679.1">
    <property type="nucleotide sequence ID" value="NZ_JANPQO010000015.1"/>
</dbReference>
<evidence type="ECO:0000256" key="9">
    <source>
        <dbReference type="ARBA" id="ARBA00022967"/>
    </source>
</evidence>
<keyword evidence="11 15" id="KW-0472">Membrane</keyword>
<comment type="function">
    <text evidence="1 15">Produces ATP from ADP in the presence of a proton gradient across the membrane. The alpha chain is a regulatory subunit.</text>
</comment>
<feature type="domain" description="ATPase F1/V1/A1 complex alpha/beta subunit nucleotide-binding" evidence="16">
    <location>
        <begin position="149"/>
        <end position="364"/>
    </location>
</feature>
<reference evidence="19 20" key="1">
    <citation type="submission" date="2019-07" db="EMBL/GenBank/DDBJ databases">
        <title>Rapid identification of Enteric Bacteria from Whole Genome Sequences (WGS) using Average Nucleotide Identity (ANI).</title>
        <authorList>
            <person name="Lane C."/>
        </authorList>
    </citation>
    <scope>NUCLEOTIDE SEQUENCE [LARGE SCALE GENOMIC DNA]</scope>
    <source>
        <strain evidence="19 20">2011D-8905</strain>
    </source>
</reference>
<keyword evidence="6 15" id="KW-0547">Nucleotide-binding</keyword>
<dbReference type="Gene3D" id="3.40.50.300">
    <property type="entry name" value="P-loop containing nucleotide triphosphate hydrolases"/>
    <property type="match status" value="1"/>
</dbReference>
<evidence type="ECO:0000256" key="14">
    <source>
        <dbReference type="ARBA" id="ARBA00026013"/>
    </source>
</evidence>
<evidence type="ECO:0000256" key="6">
    <source>
        <dbReference type="ARBA" id="ARBA00022741"/>
    </source>
</evidence>
<feature type="site" description="Required for activity" evidence="15">
    <location>
        <position position="362"/>
    </location>
</feature>
<dbReference type="EC" id="7.1.2.2" evidence="15"/>
<keyword evidence="10 15" id="KW-0406">Ion transport</keyword>
<evidence type="ECO:0000256" key="15">
    <source>
        <dbReference type="HAMAP-Rule" id="MF_01346"/>
    </source>
</evidence>
<evidence type="ECO:0000259" key="17">
    <source>
        <dbReference type="Pfam" id="PF00306"/>
    </source>
</evidence>
<dbReference type="InterPro" id="IPR020003">
    <property type="entry name" value="ATPase_a/bsu_AS"/>
</dbReference>
<dbReference type="Gene3D" id="2.40.30.20">
    <property type="match status" value="1"/>
</dbReference>
<dbReference type="PIRSF" id="PIRSF039088">
    <property type="entry name" value="F_ATPase_subunit_alpha"/>
    <property type="match status" value="1"/>
</dbReference>
<evidence type="ECO:0000256" key="8">
    <source>
        <dbReference type="ARBA" id="ARBA00022840"/>
    </source>
</evidence>
<dbReference type="HAMAP" id="MF_01346">
    <property type="entry name" value="ATP_synth_alpha_bact"/>
    <property type="match status" value="1"/>
</dbReference>
<dbReference type="CDD" id="cd18113">
    <property type="entry name" value="ATP-synt_F1_alpha_C"/>
    <property type="match status" value="1"/>
</dbReference>
<dbReference type="EMBL" id="VOAW01000014">
    <property type="protein sequence ID" value="TWO25920.1"/>
    <property type="molecule type" value="Genomic_DNA"/>
</dbReference>
<dbReference type="NCBIfam" id="TIGR00962">
    <property type="entry name" value="atpA"/>
    <property type="match status" value="1"/>
</dbReference>
<comment type="catalytic activity">
    <reaction evidence="15">
        <text>ATP + H2O + 4 H(+)(in) = ADP + phosphate + 5 H(+)(out)</text>
        <dbReference type="Rhea" id="RHEA:57720"/>
        <dbReference type="ChEBI" id="CHEBI:15377"/>
        <dbReference type="ChEBI" id="CHEBI:15378"/>
        <dbReference type="ChEBI" id="CHEBI:30616"/>
        <dbReference type="ChEBI" id="CHEBI:43474"/>
        <dbReference type="ChEBI" id="CHEBI:456216"/>
        <dbReference type="EC" id="7.1.2.2"/>
    </reaction>
</comment>
<gene>
    <name evidence="15 19" type="primary">atpA</name>
    <name evidence="19" type="ORF">ZA01_03740</name>
</gene>
<keyword evidence="13 15" id="KW-0066">ATP synthesis</keyword>
<evidence type="ECO:0000256" key="12">
    <source>
        <dbReference type="ARBA" id="ARBA00023196"/>
    </source>
</evidence>
<dbReference type="NCBIfam" id="NF009884">
    <property type="entry name" value="PRK13343.1"/>
    <property type="match status" value="1"/>
</dbReference>
<comment type="similarity">
    <text evidence="3 15">Belongs to the ATPase alpha/beta chains family.</text>
</comment>
<dbReference type="SUPFAM" id="SSF52540">
    <property type="entry name" value="P-loop containing nucleoside triphosphate hydrolases"/>
    <property type="match status" value="1"/>
</dbReference>
<feature type="domain" description="ATP synthase alpha subunit C-terminal" evidence="17">
    <location>
        <begin position="371"/>
        <end position="496"/>
    </location>
</feature>
<dbReference type="SUPFAM" id="SSF47917">
    <property type="entry name" value="C-terminal domain of alpha and beta subunits of F1 ATP synthase"/>
    <property type="match status" value="1"/>
</dbReference>
<dbReference type="PROSITE" id="PS00152">
    <property type="entry name" value="ATPASE_ALPHA_BETA"/>
    <property type="match status" value="1"/>
</dbReference>
<evidence type="ECO:0000259" key="16">
    <source>
        <dbReference type="Pfam" id="PF00006"/>
    </source>
</evidence>
<dbReference type="InterPro" id="IPR027417">
    <property type="entry name" value="P-loop_NTPase"/>
</dbReference>
<dbReference type="PANTHER" id="PTHR48082">
    <property type="entry name" value="ATP SYNTHASE SUBUNIT ALPHA, MITOCHONDRIAL"/>
    <property type="match status" value="1"/>
</dbReference>
<name>A0ABY3G3S2_9BACT</name>
<comment type="subunit">
    <text evidence="14">F-type ATPases have 2 components, CF(1) - the catalytic core - and CF(0) - the membrane proton channel. CF(1) has five subunits: alpha(3), beta(3), gamma(1), delta(1), epsilon(1). CF(0) has four main subunits: a(1), b(1), b'(1) and c(9-12).</text>
</comment>
<keyword evidence="12 15" id="KW-0139">CF(1)</keyword>
<dbReference type="InterPro" id="IPR000793">
    <property type="entry name" value="ATP_synth_asu_C"/>
</dbReference>
<dbReference type="InterPro" id="IPR023366">
    <property type="entry name" value="ATP_synth_asu-like_sf"/>
</dbReference>
<dbReference type="CDD" id="cd01132">
    <property type="entry name" value="F1-ATPase_alpha_CD"/>
    <property type="match status" value="1"/>
</dbReference>
<evidence type="ECO:0000256" key="10">
    <source>
        <dbReference type="ARBA" id="ARBA00023065"/>
    </source>
</evidence>
<keyword evidence="20" id="KW-1185">Reference proteome</keyword>
<evidence type="ECO:0000256" key="7">
    <source>
        <dbReference type="ARBA" id="ARBA00022781"/>
    </source>
</evidence>
<evidence type="ECO:0000259" key="18">
    <source>
        <dbReference type="Pfam" id="PF02874"/>
    </source>
</evidence>
<dbReference type="InterPro" id="IPR033732">
    <property type="entry name" value="ATP_synth_F1_a_nt-bd_dom"/>
</dbReference>
<keyword evidence="8 15" id="KW-0067">ATP-binding</keyword>
<dbReference type="Pfam" id="PF00306">
    <property type="entry name" value="ATP-synt_ab_C"/>
    <property type="match status" value="1"/>
</dbReference>
<dbReference type="InterPro" id="IPR036121">
    <property type="entry name" value="ATPase_F1/V1/A1_a/bsu_N_sf"/>
</dbReference>
<dbReference type="Gene3D" id="1.20.150.20">
    <property type="entry name" value="ATP synthase alpha/beta chain, C-terminal domain"/>
    <property type="match status" value="1"/>
</dbReference>
<dbReference type="Pfam" id="PF00006">
    <property type="entry name" value="ATP-synt_ab"/>
    <property type="match status" value="1"/>
</dbReference>
<dbReference type="SUPFAM" id="SSF50615">
    <property type="entry name" value="N-terminal domain of alpha and beta subunits of F1 ATP synthase"/>
    <property type="match status" value="1"/>
</dbReference>
<organism evidence="19 20">
    <name type="scientific">Campylobacter insulaenigrae</name>
    <dbReference type="NCBI Taxonomy" id="260714"/>
    <lineage>
        <taxon>Bacteria</taxon>
        <taxon>Pseudomonadati</taxon>
        <taxon>Campylobacterota</taxon>
        <taxon>Epsilonproteobacteria</taxon>
        <taxon>Campylobacterales</taxon>
        <taxon>Campylobacteraceae</taxon>
        <taxon>Campylobacter</taxon>
    </lineage>
</organism>
<proteinExistence type="inferred from homology"/>
<dbReference type="InterPro" id="IPR004100">
    <property type="entry name" value="ATPase_F1/V1/A1_a/bsu_N"/>
</dbReference>
<evidence type="ECO:0000313" key="19">
    <source>
        <dbReference type="EMBL" id="TWO25920.1"/>
    </source>
</evidence>
<evidence type="ECO:0000256" key="11">
    <source>
        <dbReference type="ARBA" id="ARBA00023136"/>
    </source>
</evidence>
<dbReference type="CDD" id="cd18116">
    <property type="entry name" value="ATP-synt_F1_alpha_N"/>
    <property type="match status" value="1"/>
</dbReference>
<evidence type="ECO:0000256" key="4">
    <source>
        <dbReference type="ARBA" id="ARBA00022448"/>
    </source>
</evidence>
<dbReference type="PANTHER" id="PTHR48082:SF2">
    <property type="entry name" value="ATP SYNTHASE SUBUNIT ALPHA, MITOCHONDRIAL"/>
    <property type="match status" value="1"/>
</dbReference>
<dbReference type="InterPro" id="IPR005294">
    <property type="entry name" value="ATP_synth_F1_asu"/>
</dbReference>
<dbReference type="Proteomes" id="UP000321614">
    <property type="component" value="Unassembled WGS sequence"/>
</dbReference>
<accession>A0ABY3G3S2</accession>
<evidence type="ECO:0000256" key="1">
    <source>
        <dbReference type="ARBA" id="ARBA00003784"/>
    </source>
</evidence>
<evidence type="ECO:0000313" key="20">
    <source>
        <dbReference type="Proteomes" id="UP000321614"/>
    </source>
</evidence>
<keyword evidence="7 15" id="KW-0375">Hydrogen ion transport</keyword>
<protein>
    <recommendedName>
        <fullName evidence="15">ATP synthase subunit alpha</fullName>
        <ecNumber evidence="15">7.1.2.2</ecNumber>
    </recommendedName>
    <alternativeName>
        <fullName evidence="15">ATP synthase F1 sector subunit alpha</fullName>
    </alternativeName>
    <alternativeName>
        <fullName evidence="15">F-ATPase subunit alpha</fullName>
    </alternativeName>
</protein>
<evidence type="ECO:0000256" key="5">
    <source>
        <dbReference type="ARBA" id="ARBA00022475"/>
    </source>
</evidence>
<dbReference type="InterPro" id="IPR038376">
    <property type="entry name" value="ATP_synth_asu_C_sf"/>
</dbReference>
<keyword evidence="4 15" id="KW-0813">Transport</keyword>